<proteinExistence type="predicted"/>
<name>A0A165QY70_LACPN</name>
<comment type="caution">
    <text evidence="1">The sequence shown here is derived from an EMBL/GenBank/DDBJ whole genome shotgun (WGS) entry which is preliminary data.</text>
</comment>
<dbReference type="PATRIC" id="fig|1590.201.peg.2840"/>
<dbReference type="AlphaFoldDB" id="A0A165QY70"/>
<dbReference type="Proteomes" id="UP000076882">
    <property type="component" value="Unassembled WGS sequence"/>
</dbReference>
<sequence>MYHVLIADDHAVVRSGLAYLILTNNPILRSLMKLQTERQPTCALNRVT</sequence>
<evidence type="ECO:0000313" key="2">
    <source>
        <dbReference type="Proteomes" id="UP000076882"/>
    </source>
</evidence>
<dbReference type="EMBL" id="LUXM01000040">
    <property type="protein sequence ID" value="KZU91626.1"/>
    <property type="molecule type" value="Genomic_DNA"/>
</dbReference>
<protein>
    <submittedName>
        <fullName evidence="1">Response regulator</fullName>
    </submittedName>
</protein>
<accession>A0A165QY70</accession>
<reference evidence="1 2" key="1">
    <citation type="submission" date="2016-03" db="EMBL/GenBank/DDBJ databases">
        <title>Comparative genomics of 54 Lactobacillus plantarum strains reveals genomic uncoupling from niche constraints.</title>
        <authorList>
            <person name="Martino M.E."/>
        </authorList>
    </citation>
    <scope>NUCLEOTIDE SEQUENCE [LARGE SCALE GENOMIC DNA]</scope>
    <source>
        <strain evidence="1 2">19.1</strain>
    </source>
</reference>
<organism evidence="1 2">
    <name type="scientific">Lactiplantibacillus plantarum</name>
    <name type="common">Lactobacillus plantarum</name>
    <dbReference type="NCBI Taxonomy" id="1590"/>
    <lineage>
        <taxon>Bacteria</taxon>
        <taxon>Bacillati</taxon>
        <taxon>Bacillota</taxon>
        <taxon>Bacilli</taxon>
        <taxon>Lactobacillales</taxon>
        <taxon>Lactobacillaceae</taxon>
        <taxon>Lactiplantibacillus</taxon>
    </lineage>
</organism>
<evidence type="ECO:0000313" key="1">
    <source>
        <dbReference type="EMBL" id="KZU91626.1"/>
    </source>
</evidence>
<gene>
    <name evidence="1" type="ORF">Lp19_2912</name>
</gene>